<evidence type="ECO:0000256" key="1">
    <source>
        <dbReference type="ARBA" id="ARBA00010062"/>
    </source>
</evidence>
<accession>A0ABP9M9M2</accession>
<dbReference type="InterPro" id="IPR028081">
    <property type="entry name" value="Leu-bd"/>
</dbReference>
<dbReference type="PANTHER" id="PTHR30483">
    <property type="entry name" value="LEUCINE-SPECIFIC-BINDING PROTEIN"/>
    <property type="match status" value="1"/>
</dbReference>
<sequence>MKKTVAFLACGLLFSSVALADINVGITISTTGPAASLGIPERNTVQLLPKEIGGEKVNYIVLDDATDTTAAARNARKFVNENKVDVIIGSTAVPPSAAVAPIAVESKTPQIALAPFAATGDAFHWVFTVPQTNSLMAGALIEHMKKNGVKKLGYIGFADVWGDDWKKALTELGEEAGISLTSDERFSRTDASVGGQVLKVISSKPDAVLVGATGTPAALPHTELRRMGFKGLIYHTHGVANQAFLRIGDQALNGAILPIGPVVIWDKLPDSHPSKAVAEEYAKAYSAAFGDEALSPFGAYLYDAGQLLKAAVPVALETAKPGTEDFRVALRDALENVKEVVGTHGVFNLSPTDHFGHDERARALVEVQNKDWVLIEE</sequence>
<reference evidence="6" key="1">
    <citation type="journal article" date="2019" name="Int. J. Syst. Evol. Microbiol.">
        <title>The Global Catalogue of Microorganisms (GCM) 10K type strain sequencing project: providing services to taxonomists for standard genome sequencing and annotation.</title>
        <authorList>
            <consortium name="The Broad Institute Genomics Platform"/>
            <consortium name="The Broad Institute Genome Sequencing Center for Infectious Disease"/>
            <person name="Wu L."/>
            <person name="Ma J."/>
        </authorList>
    </citation>
    <scope>NUCLEOTIDE SEQUENCE [LARGE SCALE GENOMIC DNA]</scope>
    <source>
        <strain evidence="6">JCM 18423</strain>
    </source>
</reference>
<dbReference type="InterPro" id="IPR051010">
    <property type="entry name" value="BCAA_transport"/>
</dbReference>
<dbReference type="Gene3D" id="3.40.50.2300">
    <property type="match status" value="2"/>
</dbReference>
<dbReference type="EMBL" id="BAABKD010000009">
    <property type="protein sequence ID" value="GAA5091028.1"/>
    <property type="molecule type" value="Genomic_DNA"/>
</dbReference>
<evidence type="ECO:0000256" key="3">
    <source>
        <dbReference type="SAM" id="SignalP"/>
    </source>
</evidence>
<feature type="domain" description="Leucine-binding protein" evidence="4">
    <location>
        <begin position="22"/>
        <end position="356"/>
    </location>
</feature>
<proteinExistence type="inferred from homology"/>
<dbReference type="Proteomes" id="UP001500227">
    <property type="component" value="Unassembled WGS sequence"/>
</dbReference>
<keyword evidence="6" id="KW-1185">Reference proteome</keyword>
<evidence type="ECO:0000256" key="2">
    <source>
        <dbReference type="ARBA" id="ARBA00022729"/>
    </source>
</evidence>
<gene>
    <name evidence="5" type="ORF">GCM10023337_16290</name>
</gene>
<comment type="similarity">
    <text evidence="1">Belongs to the leucine-binding protein family.</text>
</comment>
<protein>
    <submittedName>
        <fullName evidence="5">ABC transporter substrate-binding protein</fullName>
    </submittedName>
</protein>
<dbReference type="CDD" id="cd06333">
    <property type="entry name" value="PBP1_ABC_RPA1789-like"/>
    <property type="match status" value="1"/>
</dbReference>
<dbReference type="RefSeq" id="WP_260650969.1">
    <property type="nucleotide sequence ID" value="NZ_BAABKD010000009.1"/>
</dbReference>
<evidence type="ECO:0000259" key="4">
    <source>
        <dbReference type="Pfam" id="PF13458"/>
    </source>
</evidence>
<feature type="signal peptide" evidence="3">
    <location>
        <begin position="1"/>
        <end position="20"/>
    </location>
</feature>
<comment type="caution">
    <text evidence="5">The sequence shown here is derived from an EMBL/GenBank/DDBJ whole genome shotgun (WGS) entry which is preliminary data.</text>
</comment>
<organism evidence="5 6">
    <name type="scientific">Paenalcaligenes hermetiae</name>
    <dbReference type="NCBI Taxonomy" id="1157987"/>
    <lineage>
        <taxon>Bacteria</taxon>
        <taxon>Pseudomonadati</taxon>
        <taxon>Pseudomonadota</taxon>
        <taxon>Betaproteobacteria</taxon>
        <taxon>Burkholderiales</taxon>
        <taxon>Alcaligenaceae</taxon>
        <taxon>Paenalcaligenes</taxon>
    </lineage>
</organism>
<dbReference type="SUPFAM" id="SSF53822">
    <property type="entry name" value="Periplasmic binding protein-like I"/>
    <property type="match status" value="1"/>
</dbReference>
<evidence type="ECO:0000313" key="6">
    <source>
        <dbReference type="Proteomes" id="UP001500227"/>
    </source>
</evidence>
<evidence type="ECO:0000313" key="5">
    <source>
        <dbReference type="EMBL" id="GAA5091028.1"/>
    </source>
</evidence>
<name>A0ABP9M9M2_9BURK</name>
<dbReference type="Pfam" id="PF13458">
    <property type="entry name" value="Peripla_BP_6"/>
    <property type="match status" value="1"/>
</dbReference>
<dbReference type="PANTHER" id="PTHR30483:SF38">
    <property type="entry name" value="BLR7848 PROTEIN"/>
    <property type="match status" value="1"/>
</dbReference>
<dbReference type="InterPro" id="IPR028082">
    <property type="entry name" value="Peripla_BP_I"/>
</dbReference>
<feature type="chain" id="PRO_5047438652" evidence="3">
    <location>
        <begin position="21"/>
        <end position="377"/>
    </location>
</feature>
<keyword evidence="2 3" id="KW-0732">Signal</keyword>